<comment type="caution">
    <text evidence="1">The sequence shown here is derived from an EMBL/GenBank/DDBJ whole genome shotgun (WGS) entry which is preliminary data.</text>
</comment>
<protein>
    <submittedName>
        <fullName evidence="1">Uncharacterized protein</fullName>
    </submittedName>
</protein>
<dbReference type="AlphaFoldDB" id="A0A1R0GT27"/>
<dbReference type="OrthoDB" id="10508182at2759"/>
<organism evidence="1 2">
    <name type="scientific">Smittium mucronatum</name>
    <dbReference type="NCBI Taxonomy" id="133383"/>
    <lineage>
        <taxon>Eukaryota</taxon>
        <taxon>Fungi</taxon>
        <taxon>Fungi incertae sedis</taxon>
        <taxon>Zoopagomycota</taxon>
        <taxon>Kickxellomycotina</taxon>
        <taxon>Harpellomycetes</taxon>
        <taxon>Harpellales</taxon>
        <taxon>Legeriomycetaceae</taxon>
        <taxon>Smittium</taxon>
    </lineage>
</organism>
<keyword evidence="2" id="KW-1185">Reference proteome</keyword>
<name>A0A1R0GT27_9FUNG</name>
<dbReference type="Proteomes" id="UP000187455">
    <property type="component" value="Unassembled WGS sequence"/>
</dbReference>
<dbReference type="EMBL" id="LSSL01003842">
    <property type="protein sequence ID" value="OLY80043.1"/>
    <property type="molecule type" value="Genomic_DNA"/>
</dbReference>
<reference evidence="1 2" key="1">
    <citation type="journal article" date="2016" name="Mol. Biol. Evol.">
        <title>Genome-Wide Survey of Gut Fungi (Harpellales) Reveals the First Horizontally Transferred Ubiquitin Gene from a Mosquito Host.</title>
        <authorList>
            <person name="Wang Y."/>
            <person name="White M.M."/>
            <person name="Kvist S."/>
            <person name="Moncalvo J.M."/>
        </authorList>
    </citation>
    <scope>NUCLEOTIDE SEQUENCE [LARGE SCALE GENOMIC DNA]</scope>
    <source>
        <strain evidence="1 2">ALG-7-W6</strain>
    </source>
</reference>
<gene>
    <name evidence="1" type="ORF">AYI68_g5871</name>
</gene>
<accession>A0A1R0GT27</accession>
<evidence type="ECO:0000313" key="2">
    <source>
        <dbReference type="Proteomes" id="UP000187455"/>
    </source>
</evidence>
<proteinExistence type="predicted"/>
<evidence type="ECO:0000313" key="1">
    <source>
        <dbReference type="EMBL" id="OLY80043.1"/>
    </source>
</evidence>
<sequence length="283" mass="33525">MQSVLIYVMMVFENSGNEAGKQKTFLNQLSKVRLLGSGHPESWNLNSKHMNLILKPHKIKGIQYIELPKYYYQKVNEISLKSDYVILIPIAKTESIDFIKNIYSDMNIKFFCDADDTRENCDFRSESKYQYNTLTQKTFDMFNIICNNTLEYKTYLKMDFDAYIDKKYVNSALKLMIDNEEKHLYYGVLTDNHNVYYMQGRFYGTTRRLLQDFCEIKDEVDFFYAEDVWFGNVTQIIRKKIREIGTGKDLIFMGVDETKVIHKKFKDKGVYLHLGRHLSDSEK</sequence>